<dbReference type="CDD" id="cd06225">
    <property type="entry name" value="HAMP"/>
    <property type="match status" value="1"/>
</dbReference>
<dbReference type="Pfam" id="PF00672">
    <property type="entry name" value="HAMP"/>
    <property type="match status" value="1"/>
</dbReference>
<protein>
    <submittedName>
        <fullName evidence="11">Methyl-accepting chemotaxis protein</fullName>
    </submittedName>
</protein>
<keyword evidence="8" id="KW-1133">Transmembrane helix</keyword>
<comment type="caution">
    <text evidence="11">The sequence shown here is derived from an EMBL/GenBank/DDBJ whole genome shotgun (WGS) entry which is preliminary data.</text>
</comment>
<accession>A0ABW0R2N2</accession>
<comment type="similarity">
    <text evidence="5">Belongs to the methyl-accepting chemotaxis (MCP) protein family.</text>
</comment>
<proteinExistence type="inferred from homology"/>
<evidence type="ECO:0000256" key="4">
    <source>
        <dbReference type="ARBA" id="ARBA00023224"/>
    </source>
</evidence>
<dbReference type="Proteomes" id="UP001596108">
    <property type="component" value="Unassembled WGS sequence"/>
</dbReference>
<evidence type="ECO:0000256" key="8">
    <source>
        <dbReference type="SAM" id="Phobius"/>
    </source>
</evidence>
<dbReference type="InterPro" id="IPR004089">
    <property type="entry name" value="MCPsignal_dom"/>
</dbReference>
<dbReference type="SMART" id="SM00304">
    <property type="entry name" value="HAMP"/>
    <property type="match status" value="1"/>
</dbReference>
<evidence type="ECO:0000256" key="1">
    <source>
        <dbReference type="ARBA" id="ARBA00004236"/>
    </source>
</evidence>
<feature type="region of interest" description="Disordered" evidence="7">
    <location>
        <begin position="307"/>
        <end position="332"/>
    </location>
</feature>
<evidence type="ECO:0000256" key="3">
    <source>
        <dbReference type="ARBA" id="ARBA00023136"/>
    </source>
</evidence>
<keyword evidence="12" id="KW-1185">Reference proteome</keyword>
<feature type="domain" description="Methyl-accepting transducer" evidence="9">
    <location>
        <begin position="138"/>
        <end position="374"/>
    </location>
</feature>
<dbReference type="RefSeq" id="WP_378113335.1">
    <property type="nucleotide sequence ID" value="NZ_JBHSNC010000053.1"/>
</dbReference>
<evidence type="ECO:0000256" key="2">
    <source>
        <dbReference type="ARBA" id="ARBA00022475"/>
    </source>
</evidence>
<organism evidence="11 12">
    <name type="scientific">Cohnella yongneupensis</name>
    <dbReference type="NCBI Taxonomy" id="425006"/>
    <lineage>
        <taxon>Bacteria</taxon>
        <taxon>Bacillati</taxon>
        <taxon>Bacillota</taxon>
        <taxon>Bacilli</taxon>
        <taxon>Bacillales</taxon>
        <taxon>Paenibacillaceae</taxon>
        <taxon>Cohnella</taxon>
    </lineage>
</organism>
<evidence type="ECO:0000256" key="7">
    <source>
        <dbReference type="SAM" id="MobiDB-lite"/>
    </source>
</evidence>
<evidence type="ECO:0000256" key="6">
    <source>
        <dbReference type="PROSITE-ProRule" id="PRU00284"/>
    </source>
</evidence>
<evidence type="ECO:0000313" key="11">
    <source>
        <dbReference type="EMBL" id="MFC5531381.1"/>
    </source>
</evidence>
<feature type="compositionally biased region" description="Basic and acidic residues" evidence="7">
    <location>
        <begin position="315"/>
        <end position="329"/>
    </location>
</feature>
<dbReference type="PROSITE" id="PS50111">
    <property type="entry name" value="CHEMOTAXIS_TRANSDUC_2"/>
    <property type="match status" value="1"/>
</dbReference>
<dbReference type="SMART" id="SM00283">
    <property type="entry name" value="MA"/>
    <property type="match status" value="1"/>
</dbReference>
<dbReference type="EMBL" id="JBHSNC010000053">
    <property type="protein sequence ID" value="MFC5531381.1"/>
    <property type="molecule type" value="Genomic_DNA"/>
</dbReference>
<evidence type="ECO:0000259" key="9">
    <source>
        <dbReference type="PROSITE" id="PS50111"/>
    </source>
</evidence>
<name>A0ABW0R2N2_9BACL</name>
<keyword evidence="4 6" id="KW-0807">Transducer</keyword>
<dbReference type="PANTHER" id="PTHR32089">
    <property type="entry name" value="METHYL-ACCEPTING CHEMOTAXIS PROTEIN MCPB"/>
    <property type="match status" value="1"/>
</dbReference>
<reference evidence="12" key="1">
    <citation type="journal article" date="2019" name="Int. J. Syst. Evol. Microbiol.">
        <title>The Global Catalogue of Microorganisms (GCM) 10K type strain sequencing project: providing services to taxonomists for standard genome sequencing and annotation.</title>
        <authorList>
            <consortium name="The Broad Institute Genomics Platform"/>
            <consortium name="The Broad Institute Genome Sequencing Center for Infectious Disease"/>
            <person name="Wu L."/>
            <person name="Ma J."/>
        </authorList>
    </citation>
    <scope>NUCLEOTIDE SEQUENCE [LARGE SCALE GENOMIC DNA]</scope>
    <source>
        <strain evidence="12">CGMCC 1.18578</strain>
    </source>
</reference>
<dbReference type="InterPro" id="IPR003660">
    <property type="entry name" value="HAMP_dom"/>
</dbReference>
<dbReference type="Gene3D" id="6.10.340.10">
    <property type="match status" value="1"/>
</dbReference>
<dbReference type="SUPFAM" id="SSF58104">
    <property type="entry name" value="Methyl-accepting chemotaxis protein (MCP) signaling domain"/>
    <property type="match status" value="1"/>
</dbReference>
<comment type="subcellular location">
    <subcellularLocation>
        <location evidence="1">Cell membrane</location>
    </subcellularLocation>
</comment>
<keyword evidence="8" id="KW-0812">Transmembrane</keyword>
<dbReference type="PROSITE" id="PS50885">
    <property type="entry name" value="HAMP"/>
    <property type="match status" value="1"/>
</dbReference>
<feature type="domain" description="HAMP" evidence="10">
    <location>
        <begin position="66"/>
        <end position="119"/>
    </location>
</feature>
<feature type="transmembrane region" description="Helical" evidence="8">
    <location>
        <begin position="12"/>
        <end position="33"/>
    </location>
</feature>
<evidence type="ECO:0000313" key="12">
    <source>
        <dbReference type="Proteomes" id="UP001596108"/>
    </source>
</evidence>
<dbReference type="Pfam" id="PF00015">
    <property type="entry name" value="MCPsignal"/>
    <property type="match status" value="1"/>
</dbReference>
<dbReference type="PANTHER" id="PTHR32089:SF112">
    <property type="entry name" value="LYSOZYME-LIKE PROTEIN-RELATED"/>
    <property type="match status" value="1"/>
</dbReference>
<gene>
    <name evidence="11" type="ORF">ACFPQ4_18330</name>
</gene>
<sequence length="426" mass="46080">MANKLGIVQKMVIGITCVSTVTYATSAFFLLVLKDRLAFLPDGAFIALTLVLGIFWTGFLGYIAARWFVKPLLRLTDAARAAANGNLQVTVEATRSEDEIQTLNRAFADMIGQLRGMIAGVAEHSRKTDLFAGELQGAIDQATNHIVHMTEEANVISERTERQSSAAEQLFSSVSFMTEVAKEMAVEAEQTRSITQMMTRSVESGETVIRSLIGGMHQLAELNRDSFAIVAELNEDAAKIGSISGVVADFAEQTNLLALNASIEAARAGEEGKGFGVVAQAVRVLAEQSATAVKDIRKLIERIQRQADNATRQMSEQRQRSEREAEHGESSATALRVVTTEVAKVNGRVDAISRKLIEQGEQVELAMREAQAMATATTTIRKGAQAVFAAGQQQTAVMEELSATSESLKSCSEALRKQVAVFAIHN</sequence>
<keyword evidence="3 8" id="KW-0472">Membrane</keyword>
<keyword evidence="2" id="KW-1003">Cell membrane</keyword>
<dbReference type="Gene3D" id="1.10.287.950">
    <property type="entry name" value="Methyl-accepting chemotaxis protein"/>
    <property type="match status" value="1"/>
</dbReference>
<feature type="transmembrane region" description="Helical" evidence="8">
    <location>
        <begin position="45"/>
        <end position="65"/>
    </location>
</feature>
<evidence type="ECO:0000256" key="5">
    <source>
        <dbReference type="ARBA" id="ARBA00029447"/>
    </source>
</evidence>
<evidence type="ECO:0000259" key="10">
    <source>
        <dbReference type="PROSITE" id="PS50885"/>
    </source>
</evidence>